<feature type="transmembrane region" description="Helical" evidence="1">
    <location>
        <begin position="38"/>
        <end position="56"/>
    </location>
</feature>
<feature type="transmembrane region" description="Helical" evidence="1">
    <location>
        <begin position="89"/>
        <end position="109"/>
    </location>
</feature>
<dbReference type="AlphaFoldDB" id="A0A6J5YFT6"/>
<name>A0A6J5YFT6_9ZZZZ</name>
<keyword evidence="1" id="KW-0812">Transmembrane</keyword>
<organism evidence="2">
    <name type="scientific">freshwater metagenome</name>
    <dbReference type="NCBI Taxonomy" id="449393"/>
    <lineage>
        <taxon>unclassified sequences</taxon>
        <taxon>metagenomes</taxon>
        <taxon>ecological metagenomes</taxon>
    </lineage>
</organism>
<feature type="transmembrane region" description="Helical" evidence="1">
    <location>
        <begin position="116"/>
        <end position="136"/>
    </location>
</feature>
<feature type="transmembrane region" description="Helical" evidence="1">
    <location>
        <begin position="244"/>
        <end position="262"/>
    </location>
</feature>
<dbReference type="PANTHER" id="PTHR41282:SF1">
    <property type="entry name" value="CONSERVED TRANSMEMBRANE PROTEIN-RELATED"/>
    <property type="match status" value="1"/>
</dbReference>
<evidence type="ECO:0000256" key="1">
    <source>
        <dbReference type="SAM" id="Phobius"/>
    </source>
</evidence>
<dbReference type="PIRSF" id="PIRSF009160">
    <property type="entry name" value="UCP009160"/>
    <property type="match status" value="1"/>
</dbReference>
<sequence length="274" mass="29240">MPSSPVLTDARFQTQMPHDATGAPVAAVGRTMTVGGTLTATGVLFSLILVAGWYGWSQVVQTKQIIVDAAGNDVLDAAGNQTYLNTTSIPSWLMIAMLVGVGVGLVTAFMPKIARITAPIYAIAYGMVLGAISAVYNQSYNGIVVQAIGATLGVFLVMFVLYATRIVKVTPKFMLTVICATGGIALMYMATWIASIFGADIAFWNDPTPLGIGISVVIVIVAALNLALDFNFIEKASQQGAPKYMEWYGAFGVTVTIVWLYLEILRLLSLLRQN</sequence>
<feature type="transmembrane region" description="Helical" evidence="1">
    <location>
        <begin position="175"/>
        <end position="198"/>
    </location>
</feature>
<dbReference type="Pfam" id="PF12811">
    <property type="entry name" value="BaxI_1"/>
    <property type="match status" value="1"/>
</dbReference>
<feature type="transmembrane region" description="Helical" evidence="1">
    <location>
        <begin position="142"/>
        <end position="163"/>
    </location>
</feature>
<feature type="transmembrane region" description="Helical" evidence="1">
    <location>
        <begin position="210"/>
        <end position="232"/>
    </location>
</feature>
<keyword evidence="1" id="KW-0472">Membrane</keyword>
<dbReference type="PANTHER" id="PTHR41282">
    <property type="entry name" value="CONSERVED TRANSMEMBRANE PROTEIN-RELATED"/>
    <property type="match status" value="1"/>
</dbReference>
<gene>
    <name evidence="2" type="ORF">UFOPK1392_01033</name>
</gene>
<reference evidence="2" key="1">
    <citation type="submission" date="2020-05" db="EMBL/GenBank/DDBJ databases">
        <authorList>
            <person name="Chiriac C."/>
            <person name="Salcher M."/>
            <person name="Ghai R."/>
            <person name="Kavagutti S V."/>
        </authorList>
    </citation>
    <scope>NUCLEOTIDE SEQUENCE</scope>
</reference>
<dbReference type="EMBL" id="CAEMXZ010000036">
    <property type="protein sequence ID" value="CAB4323281.1"/>
    <property type="molecule type" value="Genomic_DNA"/>
</dbReference>
<accession>A0A6J5YFT6</accession>
<dbReference type="InterPro" id="IPR010539">
    <property type="entry name" value="BaxI_1-like"/>
</dbReference>
<keyword evidence="1" id="KW-1133">Transmembrane helix</keyword>
<protein>
    <submittedName>
        <fullName evidence="2">Unannotated protein</fullName>
    </submittedName>
</protein>
<evidence type="ECO:0000313" key="2">
    <source>
        <dbReference type="EMBL" id="CAB4323281.1"/>
    </source>
</evidence>
<proteinExistence type="predicted"/>